<dbReference type="KEGG" id="msil:METEAL_35170"/>
<feature type="transmembrane region" description="Helical" evidence="1">
    <location>
        <begin position="125"/>
        <end position="143"/>
    </location>
</feature>
<keyword evidence="1" id="KW-0472">Membrane</keyword>
<organism evidence="2 3">
    <name type="scientific">Mesoterricola silvestris</name>
    <dbReference type="NCBI Taxonomy" id="2927979"/>
    <lineage>
        <taxon>Bacteria</taxon>
        <taxon>Pseudomonadati</taxon>
        <taxon>Acidobacteriota</taxon>
        <taxon>Holophagae</taxon>
        <taxon>Holophagales</taxon>
        <taxon>Holophagaceae</taxon>
        <taxon>Mesoterricola</taxon>
    </lineage>
</organism>
<reference evidence="3" key="1">
    <citation type="journal article" date="2023" name="Int. J. Syst. Evol. Microbiol.">
        <title>Mesoterricola silvestris gen. nov., sp. nov., Mesoterricola sediminis sp. nov., Geothrix oryzae sp. nov., Geothrix edaphica sp. nov., Geothrix rubra sp. nov., and Geothrix limicola sp. nov., six novel members of Acidobacteriota isolated from soils.</title>
        <authorList>
            <person name="Itoh H."/>
            <person name="Sugisawa Y."/>
            <person name="Mise K."/>
            <person name="Xu Z."/>
            <person name="Kuniyasu M."/>
            <person name="Ushijima N."/>
            <person name="Kawano K."/>
            <person name="Kobayashi E."/>
            <person name="Shiratori Y."/>
            <person name="Masuda Y."/>
            <person name="Senoo K."/>
        </authorList>
    </citation>
    <scope>NUCLEOTIDE SEQUENCE [LARGE SCALE GENOMIC DNA]</scope>
    <source>
        <strain evidence="3">W79</strain>
    </source>
</reference>
<gene>
    <name evidence="2" type="ORF">METEAL_35170</name>
</gene>
<feature type="transmembrane region" description="Helical" evidence="1">
    <location>
        <begin position="48"/>
        <end position="71"/>
    </location>
</feature>
<evidence type="ECO:0008006" key="4">
    <source>
        <dbReference type="Google" id="ProtNLM"/>
    </source>
</evidence>
<proteinExistence type="predicted"/>
<dbReference type="RefSeq" id="WP_316413019.1">
    <property type="nucleotide sequence ID" value="NZ_AP027080.1"/>
</dbReference>
<keyword evidence="1" id="KW-0812">Transmembrane</keyword>
<feature type="transmembrane region" description="Helical" evidence="1">
    <location>
        <begin position="99"/>
        <end position="118"/>
    </location>
</feature>
<evidence type="ECO:0000313" key="2">
    <source>
        <dbReference type="EMBL" id="BDU74343.1"/>
    </source>
</evidence>
<dbReference type="AlphaFoldDB" id="A0AA48H9P6"/>
<evidence type="ECO:0000313" key="3">
    <source>
        <dbReference type="Proteomes" id="UP001238179"/>
    </source>
</evidence>
<keyword evidence="1" id="KW-1133">Transmembrane helix</keyword>
<sequence length="162" mass="16666">MCVSSFPLLLGKAHPALVHAPIGAVLFLPVLLARALRAGPDREGWLRAARFLATLGLLGGLGAIMSGFLFARHLGGLRPGEWLARPLRPGPSFKALLRSHQLLALAGLPVGAGCALALQGARGKVLGAALGLSLLWLGLWGAAGHWGGRMVFPDPPADGAPS</sequence>
<dbReference type="Proteomes" id="UP001238179">
    <property type="component" value="Chromosome"/>
</dbReference>
<feature type="transmembrane region" description="Helical" evidence="1">
    <location>
        <begin position="16"/>
        <end position="36"/>
    </location>
</feature>
<evidence type="ECO:0000256" key="1">
    <source>
        <dbReference type="SAM" id="Phobius"/>
    </source>
</evidence>
<accession>A0AA48H9P6</accession>
<protein>
    <recommendedName>
        <fullName evidence="4">DUF2231 domain-containing protein</fullName>
    </recommendedName>
</protein>
<dbReference type="EMBL" id="AP027080">
    <property type="protein sequence ID" value="BDU74343.1"/>
    <property type="molecule type" value="Genomic_DNA"/>
</dbReference>
<name>A0AA48H9P6_9BACT</name>
<keyword evidence="3" id="KW-1185">Reference proteome</keyword>